<dbReference type="RefSeq" id="WP_307356362.1">
    <property type="nucleotide sequence ID" value="NZ_JAUSTB010000001.1"/>
</dbReference>
<accession>A0AAJ1STZ6</accession>
<dbReference type="AlphaFoldDB" id="A0AAJ1STZ6"/>
<name>A0AAJ1STZ6_9MICC</name>
<evidence type="ECO:0000313" key="1">
    <source>
        <dbReference type="EMBL" id="MDQ0144258.1"/>
    </source>
</evidence>
<keyword evidence="2" id="KW-1185">Reference proteome</keyword>
<dbReference type="SUPFAM" id="SSF109854">
    <property type="entry name" value="DinB/YfiT-like putative metalloenzymes"/>
    <property type="match status" value="1"/>
</dbReference>
<evidence type="ECO:0008006" key="3">
    <source>
        <dbReference type="Google" id="ProtNLM"/>
    </source>
</evidence>
<dbReference type="InterPro" id="IPR034660">
    <property type="entry name" value="DinB/YfiT-like"/>
</dbReference>
<protein>
    <recommendedName>
        <fullName evidence="3">Damage-inducible protein DinB</fullName>
    </recommendedName>
</protein>
<gene>
    <name evidence="1" type="ORF">J2T23_000132</name>
</gene>
<dbReference type="InterPro" id="IPR007061">
    <property type="entry name" value="MST-like"/>
</dbReference>
<dbReference type="NCBIfam" id="NF047843">
    <property type="entry name" value="MST_Rv0443"/>
    <property type="match status" value="1"/>
</dbReference>
<proteinExistence type="predicted"/>
<dbReference type="Gene3D" id="1.20.120.450">
    <property type="entry name" value="dinb family like domain"/>
    <property type="match status" value="1"/>
</dbReference>
<organism evidence="1 2">
    <name type="scientific">Pseudarthrobacter niigatensis</name>
    <dbReference type="NCBI Taxonomy" id="369935"/>
    <lineage>
        <taxon>Bacteria</taxon>
        <taxon>Bacillati</taxon>
        <taxon>Actinomycetota</taxon>
        <taxon>Actinomycetes</taxon>
        <taxon>Micrococcales</taxon>
        <taxon>Micrococcaceae</taxon>
        <taxon>Pseudarthrobacter</taxon>
    </lineage>
</organism>
<dbReference type="Pfam" id="PF04978">
    <property type="entry name" value="MST"/>
    <property type="match status" value="1"/>
</dbReference>
<comment type="caution">
    <text evidence="1">The sequence shown here is derived from an EMBL/GenBank/DDBJ whole genome shotgun (WGS) entry which is preliminary data.</text>
</comment>
<dbReference type="EMBL" id="JAUSTB010000001">
    <property type="protein sequence ID" value="MDQ0144258.1"/>
    <property type="molecule type" value="Genomic_DNA"/>
</dbReference>
<dbReference type="Proteomes" id="UP001239267">
    <property type="component" value="Unassembled WGS sequence"/>
</dbReference>
<reference evidence="1 2" key="1">
    <citation type="submission" date="2023-07" db="EMBL/GenBank/DDBJ databases">
        <title>Sorghum-associated microbial communities from plants grown in Nebraska, USA.</title>
        <authorList>
            <person name="Schachtman D."/>
        </authorList>
    </citation>
    <scope>NUCLEOTIDE SEQUENCE [LARGE SCALE GENOMIC DNA]</scope>
    <source>
        <strain evidence="1 2">DS1001</strain>
    </source>
</reference>
<evidence type="ECO:0000313" key="2">
    <source>
        <dbReference type="Proteomes" id="UP001239267"/>
    </source>
</evidence>
<sequence length="174" mass="18903">MQSKELLQEAFGRLPGLVRQALDGMEAAQLQDRPGGQGNSIAWLIWHTGRVEDAQVASAAGLEQVWVAEGFVDRFGLPLGERDTGYGHSSQQVDAVTAPRELLQEYYDAVHRQTARVLDGLVDSDLDRVVDRHWDPPVTLGVRLVSILGDCLQHVGQAAYARGLHPGTADARGA</sequence>